<dbReference type="Pfam" id="PF04145">
    <property type="entry name" value="Ctr"/>
    <property type="match status" value="1"/>
</dbReference>
<dbReference type="RefSeq" id="XP_014171452.1">
    <property type="nucleotide sequence ID" value="XM_014315977.1"/>
</dbReference>
<proteinExistence type="inferred from homology"/>
<organism evidence="9">
    <name type="scientific">Grosmannia clavigera (strain kw1407 / UAMH 11150)</name>
    <name type="common">Blue stain fungus</name>
    <name type="synonym">Graphiocladiella clavigera</name>
    <dbReference type="NCBI Taxonomy" id="655863"/>
    <lineage>
        <taxon>Eukaryota</taxon>
        <taxon>Fungi</taxon>
        <taxon>Dikarya</taxon>
        <taxon>Ascomycota</taxon>
        <taxon>Pezizomycotina</taxon>
        <taxon>Sordariomycetes</taxon>
        <taxon>Sordariomycetidae</taxon>
        <taxon>Ophiostomatales</taxon>
        <taxon>Ophiostomataceae</taxon>
        <taxon>Leptographium</taxon>
    </lineage>
</organism>
<dbReference type="Pfam" id="PF12697">
    <property type="entry name" value="Abhydrolase_6"/>
    <property type="match status" value="1"/>
</dbReference>
<keyword evidence="5 6" id="KW-0472">Membrane</keyword>
<keyword evidence="3 6" id="KW-0812">Transmembrane</keyword>
<protein>
    <submittedName>
        <fullName evidence="8">Ctr copper transporter family protein</fullName>
    </submittedName>
</protein>
<comment type="subcellular location">
    <subcellularLocation>
        <location evidence="1">Membrane</location>
        <topology evidence="1">Multi-pass membrane protein</topology>
    </subcellularLocation>
</comment>
<dbReference type="InterPro" id="IPR000073">
    <property type="entry name" value="AB_hydrolase_1"/>
</dbReference>
<dbReference type="InterPro" id="IPR029058">
    <property type="entry name" value="AB_hydrolase_fold"/>
</dbReference>
<evidence type="ECO:0000313" key="8">
    <source>
        <dbReference type="EMBL" id="EFX01970.1"/>
    </source>
</evidence>
<evidence type="ECO:0000256" key="6">
    <source>
        <dbReference type="SAM" id="Phobius"/>
    </source>
</evidence>
<accession>F0XK75</accession>
<dbReference type="GeneID" id="25978320"/>
<sequence length="504" mass="54883">MDMSATTTAAAAAATSSAASMSMGSNSCQISVGSLPFHMLWNWHTIDACFVSESWHITSRGMFAGSCIGVICLVMSLEMLRRAVKEFDRFIVRRHHAALTAASPKHGRPACDPVLASGFRPTIFEQAVRALLHMLQFAVAYFVMLLAMYYNGYVIICIFIGSYLGSFIFQWEVLGGVSSVGRELAALKSSTAPFVTVTQNVNVSARYCEPEVEVPGRENSIQVLVHGITYSKVYWSALGFPGYQPQNYSWVDFASKNGYATLAIDRPGNGNSSTPNPFTEAQIPFFASMLRDIADGLRSEKWLSHSFDKLIYVGHSLGSVIGNAIAVTYPDSYDAMVLTGFSKEVASVLVSMGITVPAATFNSKFADRSTGYIVTSSEEGRRNFMYGTNDTYDLAITGRDYNQQGVTAIAELATITFPVASNFTGAVTVVTGQQDVAFCYGNSTILGDCGQGDSSLPAQAQTLFPNASSFAYYVPEQMGHDLNLHYKARDVFKYVHDWLAKTAF</sequence>
<dbReference type="AlphaFoldDB" id="F0XK75"/>
<evidence type="ECO:0000256" key="3">
    <source>
        <dbReference type="ARBA" id="ARBA00022692"/>
    </source>
</evidence>
<dbReference type="Proteomes" id="UP000007796">
    <property type="component" value="Unassembled WGS sequence"/>
</dbReference>
<evidence type="ECO:0000256" key="2">
    <source>
        <dbReference type="ARBA" id="ARBA00006921"/>
    </source>
</evidence>
<keyword evidence="9" id="KW-1185">Reference proteome</keyword>
<evidence type="ECO:0000256" key="5">
    <source>
        <dbReference type="ARBA" id="ARBA00023136"/>
    </source>
</evidence>
<dbReference type="SUPFAM" id="SSF53474">
    <property type="entry name" value="alpha/beta-Hydrolases"/>
    <property type="match status" value="1"/>
</dbReference>
<name>F0XK75_GROCL</name>
<dbReference type="HOGENOM" id="CLU_540851_0_0_1"/>
<keyword evidence="4 6" id="KW-1133">Transmembrane helix</keyword>
<evidence type="ECO:0000256" key="4">
    <source>
        <dbReference type="ARBA" id="ARBA00022989"/>
    </source>
</evidence>
<feature type="domain" description="AB hydrolase-1" evidence="7">
    <location>
        <begin position="223"/>
        <end position="485"/>
    </location>
</feature>
<feature type="transmembrane region" description="Helical" evidence="6">
    <location>
        <begin position="61"/>
        <end position="80"/>
    </location>
</feature>
<dbReference type="EMBL" id="GL629787">
    <property type="protein sequence ID" value="EFX01970.1"/>
    <property type="molecule type" value="Genomic_DNA"/>
</dbReference>
<dbReference type="GO" id="GO:0016020">
    <property type="term" value="C:membrane"/>
    <property type="evidence" value="ECO:0007669"/>
    <property type="project" value="UniProtKB-SubCell"/>
</dbReference>
<dbReference type="PANTHER" id="PTHR12483:SF73">
    <property type="entry name" value="COPPER TRANSPORT PROTEIN CTR3"/>
    <property type="match status" value="1"/>
</dbReference>
<dbReference type="InParanoid" id="F0XK75"/>
<dbReference type="PANTHER" id="PTHR12483">
    <property type="entry name" value="SOLUTE CARRIER FAMILY 31 COPPER TRANSPORTERS"/>
    <property type="match status" value="1"/>
</dbReference>
<dbReference type="GO" id="GO:0005375">
    <property type="term" value="F:copper ion transmembrane transporter activity"/>
    <property type="evidence" value="ECO:0007669"/>
    <property type="project" value="InterPro"/>
</dbReference>
<gene>
    <name evidence="8" type="ORF">CMQ_5041</name>
</gene>
<dbReference type="Gene3D" id="3.40.50.1820">
    <property type="entry name" value="alpha/beta hydrolase"/>
    <property type="match status" value="1"/>
</dbReference>
<reference evidence="8 9" key="1">
    <citation type="journal article" date="2011" name="Proc. Natl. Acad. Sci. U.S.A.">
        <title>Genome and transcriptome analyses of the mountain pine beetle-fungal symbiont Grosmannia clavigera, a lodgepole pine pathogen.</title>
        <authorList>
            <person name="DiGuistini S."/>
            <person name="Wang Y."/>
            <person name="Liao N.Y."/>
            <person name="Taylor G."/>
            <person name="Tanguay P."/>
            <person name="Feau N."/>
            <person name="Henrissat B."/>
            <person name="Chan S.K."/>
            <person name="Hesse-Orce U."/>
            <person name="Alamouti S.M."/>
            <person name="Tsui C.K.M."/>
            <person name="Docking R.T."/>
            <person name="Levasseur A."/>
            <person name="Haridas S."/>
            <person name="Robertson G."/>
            <person name="Birol I."/>
            <person name="Holt R.A."/>
            <person name="Marra M.A."/>
            <person name="Hamelin R.C."/>
            <person name="Hirst M."/>
            <person name="Jones S.J.M."/>
            <person name="Bohlmann J."/>
            <person name="Breuil C."/>
        </authorList>
    </citation>
    <scope>NUCLEOTIDE SEQUENCE [LARGE SCALE GENOMIC DNA]</scope>
    <source>
        <strain evidence="9">kw1407 / UAMH 11150</strain>
    </source>
</reference>
<dbReference type="OrthoDB" id="161814at2759"/>
<dbReference type="InterPro" id="IPR007274">
    <property type="entry name" value="Cop_transporter"/>
</dbReference>
<comment type="similarity">
    <text evidence="2">Belongs to the copper transporter (Ctr) (TC 1.A.56) family. SLC31A subfamily.</text>
</comment>
<evidence type="ECO:0000313" key="9">
    <source>
        <dbReference type="Proteomes" id="UP000007796"/>
    </source>
</evidence>
<dbReference type="eggNOG" id="KOG3386">
    <property type="taxonomic scope" value="Eukaryota"/>
</dbReference>
<evidence type="ECO:0000259" key="7">
    <source>
        <dbReference type="Pfam" id="PF12697"/>
    </source>
</evidence>
<evidence type="ECO:0000256" key="1">
    <source>
        <dbReference type="ARBA" id="ARBA00004141"/>
    </source>
</evidence>